<dbReference type="EMBL" id="AQGS01000206">
    <property type="protein sequence ID" value="EPS41750.1"/>
    <property type="molecule type" value="Genomic_DNA"/>
</dbReference>
<dbReference type="STRING" id="1284197.S8AFB6"/>
<dbReference type="Proteomes" id="UP000015100">
    <property type="component" value="Unassembled WGS sequence"/>
</dbReference>
<proteinExistence type="predicted"/>
<reference evidence="1 2" key="1">
    <citation type="journal article" date="2013" name="PLoS Genet.">
        <title>Genomic mechanisms accounting for the adaptation to parasitism in nematode-trapping fungi.</title>
        <authorList>
            <person name="Meerupati T."/>
            <person name="Andersson K.M."/>
            <person name="Friman E."/>
            <person name="Kumar D."/>
            <person name="Tunlid A."/>
            <person name="Ahren D."/>
        </authorList>
    </citation>
    <scope>NUCLEOTIDE SEQUENCE [LARGE SCALE GENOMIC DNA]</scope>
    <source>
        <strain evidence="1 2">CBS 200.50</strain>
    </source>
</reference>
<reference evidence="2" key="2">
    <citation type="submission" date="2013-04" db="EMBL/GenBank/DDBJ databases">
        <title>Genomic mechanisms accounting for the adaptation to parasitism in nematode-trapping fungi.</title>
        <authorList>
            <person name="Ahren D.G."/>
        </authorList>
    </citation>
    <scope>NUCLEOTIDE SEQUENCE [LARGE SCALE GENOMIC DNA]</scope>
    <source>
        <strain evidence="2">CBS 200.50</strain>
    </source>
</reference>
<comment type="caution">
    <text evidence="1">The sequence shown here is derived from an EMBL/GenBank/DDBJ whole genome shotgun (WGS) entry which is preliminary data.</text>
</comment>
<protein>
    <submittedName>
        <fullName evidence="1">Uncharacterized protein</fullName>
    </submittedName>
</protein>
<dbReference type="AlphaFoldDB" id="S8AFB6"/>
<dbReference type="HOGENOM" id="CLU_1360351_0_0_1"/>
<evidence type="ECO:0000313" key="2">
    <source>
        <dbReference type="Proteomes" id="UP000015100"/>
    </source>
</evidence>
<sequence>MVNYMLISTIFFGVSVITTPGPLNLGSLTILKENDLYAQYSNKTSTAIFVEQTRSFLLAKSTCSSLSETLWSPELQYFTAGVADHAGHTCKAIDLAGKVGVLDCNRLLPSLCTHTAPLSNISFWDTAENYRVVVNVGSRASQASETAMDSDSEASGMQQIQGAFNIVASIAALGLPMHWNIEISVNNCMTGTISVKKIASS</sequence>
<gene>
    <name evidence="1" type="ORF">H072_4345</name>
</gene>
<name>S8AFB6_DACHA</name>
<accession>S8AFB6</accession>
<keyword evidence="2" id="KW-1185">Reference proteome</keyword>
<evidence type="ECO:0000313" key="1">
    <source>
        <dbReference type="EMBL" id="EPS41750.1"/>
    </source>
</evidence>
<organism evidence="1 2">
    <name type="scientific">Dactylellina haptotyla (strain CBS 200.50)</name>
    <name type="common">Nematode-trapping fungus</name>
    <name type="synonym">Monacrosporium haptotylum</name>
    <dbReference type="NCBI Taxonomy" id="1284197"/>
    <lineage>
        <taxon>Eukaryota</taxon>
        <taxon>Fungi</taxon>
        <taxon>Dikarya</taxon>
        <taxon>Ascomycota</taxon>
        <taxon>Pezizomycotina</taxon>
        <taxon>Orbiliomycetes</taxon>
        <taxon>Orbiliales</taxon>
        <taxon>Orbiliaceae</taxon>
        <taxon>Dactylellina</taxon>
    </lineage>
</organism>
<dbReference type="OrthoDB" id="408631at2759"/>